<keyword evidence="3" id="KW-0520">NAD</keyword>
<evidence type="ECO:0000256" key="1">
    <source>
        <dbReference type="ARBA" id="ARBA00010928"/>
    </source>
</evidence>
<dbReference type="Pfam" id="PF01408">
    <property type="entry name" value="GFO_IDH_MocA"/>
    <property type="match status" value="1"/>
</dbReference>
<evidence type="ECO:0000259" key="4">
    <source>
        <dbReference type="Pfam" id="PF01408"/>
    </source>
</evidence>
<dbReference type="SUPFAM" id="SSF51735">
    <property type="entry name" value="NAD(P)-binding Rossmann-fold domains"/>
    <property type="match status" value="1"/>
</dbReference>
<evidence type="ECO:0000259" key="5">
    <source>
        <dbReference type="Pfam" id="PF22725"/>
    </source>
</evidence>
<dbReference type="SUPFAM" id="SSF55347">
    <property type="entry name" value="Glyceraldehyde-3-phosphate dehydrogenase-like, C-terminal domain"/>
    <property type="match status" value="1"/>
</dbReference>
<evidence type="ECO:0000313" key="6">
    <source>
        <dbReference type="EMBL" id="TLP97562.1"/>
    </source>
</evidence>
<gene>
    <name evidence="6" type="ORF">FEF26_07240</name>
</gene>
<protein>
    <submittedName>
        <fullName evidence="6">Gfo/Idh/MocA family oxidoreductase</fullName>
    </submittedName>
</protein>
<dbReference type="InterPro" id="IPR000683">
    <property type="entry name" value="Gfo/Idh/MocA-like_OxRdtase_N"/>
</dbReference>
<dbReference type="Pfam" id="PF22725">
    <property type="entry name" value="GFO_IDH_MocA_C3"/>
    <property type="match status" value="1"/>
</dbReference>
<name>A0A5R9BCJ3_9MICC</name>
<dbReference type="Gene3D" id="3.30.360.10">
    <property type="entry name" value="Dihydrodipicolinate Reductase, domain 2"/>
    <property type="match status" value="1"/>
</dbReference>
<dbReference type="GO" id="GO:0000166">
    <property type="term" value="F:nucleotide binding"/>
    <property type="evidence" value="ECO:0007669"/>
    <property type="project" value="InterPro"/>
</dbReference>
<dbReference type="GO" id="GO:0016491">
    <property type="term" value="F:oxidoreductase activity"/>
    <property type="evidence" value="ECO:0007669"/>
    <property type="project" value="UniProtKB-KW"/>
</dbReference>
<dbReference type="Gene3D" id="3.40.50.720">
    <property type="entry name" value="NAD(P)-binding Rossmann-like Domain"/>
    <property type="match status" value="1"/>
</dbReference>
<proteinExistence type="inferred from homology"/>
<dbReference type="InterPro" id="IPR055170">
    <property type="entry name" value="GFO_IDH_MocA-like_dom"/>
</dbReference>
<comment type="caution">
    <text evidence="6">The sequence shown here is derived from an EMBL/GenBank/DDBJ whole genome shotgun (WGS) entry which is preliminary data.</text>
</comment>
<sequence length="344" mass="36602">MTSEKLHTSHAPLRWGVLATGWIARRFTADALLAGLNVNAVGSRSAESAQEFANSFGIERAHGSYSGLLTDPNVDIVYVATPHPAHFDAAMAVLEAGKHVLVEKPLTLNQAQAEMLRETALAKGLYASEAMWTRYLPHMARIRQIITSGGLGEIRTLHADHAQSLPTDPAHRINALELGGGAVLDLGVYPVSFAWDMLGAPKTIQASGRLGETGADTEVGVLMTHASGALSTCSASSRGAGSNTAHIVGTEGRIEIDRMWFTPATFTHYDSEGSVVEKYVSDVPGHGMQLQALAAEKYISAGTLSGELMTLDDSVAIMGTLDEIRRQIDVRYPEDASPAATASR</sequence>
<dbReference type="InterPro" id="IPR050984">
    <property type="entry name" value="Gfo/Idh/MocA_domain"/>
</dbReference>
<feature type="domain" description="Gfo/Idh/MocA-like oxidoreductase N-terminal" evidence="4">
    <location>
        <begin position="14"/>
        <end position="125"/>
    </location>
</feature>
<feature type="domain" description="GFO/IDH/MocA-like oxidoreductase" evidence="5">
    <location>
        <begin position="140"/>
        <end position="255"/>
    </location>
</feature>
<dbReference type="PANTHER" id="PTHR22604">
    <property type="entry name" value="OXIDOREDUCTASES"/>
    <property type="match status" value="1"/>
</dbReference>
<dbReference type="OrthoDB" id="9815825at2"/>
<accession>A0A5R9BCJ3</accession>
<evidence type="ECO:0000313" key="7">
    <source>
        <dbReference type="Proteomes" id="UP000310458"/>
    </source>
</evidence>
<evidence type="ECO:0000256" key="2">
    <source>
        <dbReference type="ARBA" id="ARBA00023002"/>
    </source>
</evidence>
<dbReference type="RefSeq" id="WP_138252871.1">
    <property type="nucleotide sequence ID" value="NZ_VAVZ01000016.1"/>
</dbReference>
<keyword evidence="2" id="KW-0560">Oxidoreductase</keyword>
<keyword evidence="7" id="KW-1185">Reference proteome</keyword>
<reference evidence="6 7" key="1">
    <citation type="submission" date="2019-05" db="EMBL/GenBank/DDBJ databases">
        <title>Nesterenkonia sp. GY074 isolated from the Southern Atlantic Ocean.</title>
        <authorList>
            <person name="Zhang G."/>
        </authorList>
    </citation>
    <scope>NUCLEOTIDE SEQUENCE [LARGE SCALE GENOMIC DNA]</scope>
    <source>
        <strain evidence="6 7">GY074</strain>
    </source>
</reference>
<organism evidence="6 7">
    <name type="scientific">Nesterenkonia salmonea</name>
    <dbReference type="NCBI Taxonomy" id="1804987"/>
    <lineage>
        <taxon>Bacteria</taxon>
        <taxon>Bacillati</taxon>
        <taxon>Actinomycetota</taxon>
        <taxon>Actinomycetes</taxon>
        <taxon>Micrococcales</taxon>
        <taxon>Micrococcaceae</taxon>
        <taxon>Nesterenkonia</taxon>
    </lineage>
</organism>
<dbReference type="Proteomes" id="UP000310458">
    <property type="component" value="Unassembled WGS sequence"/>
</dbReference>
<dbReference type="EMBL" id="VAVZ01000016">
    <property type="protein sequence ID" value="TLP97562.1"/>
    <property type="molecule type" value="Genomic_DNA"/>
</dbReference>
<dbReference type="PANTHER" id="PTHR22604:SF105">
    <property type="entry name" value="TRANS-1,2-DIHYDROBENZENE-1,2-DIOL DEHYDROGENASE"/>
    <property type="match status" value="1"/>
</dbReference>
<dbReference type="InterPro" id="IPR036291">
    <property type="entry name" value="NAD(P)-bd_dom_sf"/>
</dbReference>
<dbReference type="AlphaFoldDB" id="A0A5R9BCJ3"/>
<evidence type="ECO:0000256" key="3">
    <source>
        <dbReference type="ARBA" id="ARBA00023027"/>
    </source>
</evidence>
<comment type="similarity">
    <text evidence="1">Belongs to the Gfo/Idh/MocA family.</text>
</comment>